<dbReference type="SUPFAM" id="SSF47240">
    <property type="entry name" value="Ferritin-like"/>
    <property type="match status" value="1"/>
</dbReference>
<evidence type="ECO:0000313" key="4">
    <source>
        <dbReference type="Proteomes" id="UP000557772"/>
    </source>
</evidence>
<dbReference type="InterPro" id="IPR009078">
    <property type="entry name" value="Ferritin-like_SF"/>
</dbReference>
<dbReference type="CDD" id="cd00657">
    <property type="entry name" value="Ferritin_like"/>
    <property type="match status" value="1"/>
</dbReference>
<dbReference type="InterPro" id="IPR059125">
    <property type="entry name" value="Ferritin_actino"/>
</dbReference>
<sequence>MSDAGSAPAPRTPRARTEEDLADPAYRRGVAALLGVLAYGELTGFFTIAQEAAFAPRSTDKESLARVATVEFAHYEGLAARLRELGVDPHEAMAPFTTAIDEWHRRATPSDWLEALMKVYVGNSIATDFYREVADYVDPATRGLVRDVLEDGGQVEFAAGELRRAIAADAKVAGRLALWGRRMVGEALSQAQRVAADDDDLMALLVDDGSGYGLDLGGWMHMFTRITDAHTARMESLGLSA</sequence>
<evidence type="ECO:0000313" key="3">
    <source>
        <dbReference type="EMBL" id="NNG39180.1"/>
    </source>
</evidence>
<name>A0A849ALB9_9MICO</name>
<reference evidence="3 4" key="1">
    <citation type="submission" date="2020-05" db="EMBL/GenBank/DDBJ databases">
        <title>Flexivirga sp. ID2601S isolated from air conditioner.</title>
        <authorList>
            <person name="Kim D.H."/>
        </authorList>
    </citation>
    <scope>NUCLEOTIDE SEQUENCE [LARGE SCALE GENOMIC DNA]</scope>
    <source>
        <strain evidence="3 4">ID2601S</strain>
    </source>
</reference>
<feature type="domain" description="Ferritin-like" evidence="2">
    <location>
        <begin position="25"/>
        <end position="207"/>
    </location>
</feature>
<dbReference type="Pfam" id="PF13794">
    <property type="entry name" value="MiaE_2"/>
    <property type="match status" value="1"/>
</dbReference>
<dbReference type="AlphaFoldDB" id="A0A849ALB9"/>
<evidence type="ECO:0000259" key="2">
    <source>
        <dbReference type="Pfam" id="PF13794"/>
    </source>
</evidence>
<keyword evidence="4" id="KW-1185">Reference proteome</keyword>
<dbReference type="InterPro" id="IPR012347">
    <property type="entry name" value="Ferritin-like"/>
</dbReference>
<protein>
    <submittedName>
        <fullName evidence="3">Hydroxylase</fullName>
    </submittedName>
</protein>
<dbReference type="Gene3D" id="1.20.1260.10">
    <property type="match status" value="1"/>
</dbReference>
<feature type="region of interest" description="Disordered" evidence="1">
    <location>
        <begin position="1"/>
        <end position="21"/>
    </location>
</feature>
<gene>
    <name evidence="3" type="ORF">HJ588_07820</name>
</gene>
<organism evidence="3 4">
    <name type="scientific">Flexivirga aerilata</name>
    <dbReference type="NCBI Taxonomy" id="1656889"/>
    <lineage>
        <taxon>Bacteria</taxon>
        <taxon>Bacillati</taxon>
        <taxon>Actinomycetota</taxon>
        <taxon>Actinomycetes</taxon>
        <taxon>Micrococcales</taxon>
        <taxon>Dermacoccaceae</taxon>
        <taxon>Flexivirga</taxon>
    </lineage>
</organism>
<proteinExistence type="predicted"/>
<evidence type="ECO:0000256" key="1">
    <source>
        <dbReference type="SAM" id="MobiDB-lite"/>
    </source>
</evidence>
<comment type="caution">
    <text evidence="3">The sequence shown here is derived from an EMBL/GenBank/DDBJ whole genome shotgun (WGS) entry which is preliminary data.</text>
</comment>
<dbReference type="Proteomes" id="UP000557772">
    <property type="component" value="Unassembled WGS sequence"/>
</dbReference>
<dbReference type="RefSeq" id="WP_171153705.1">
    <property type="nucleotide sequence ID" value="NZ_JABENB010000001.1"/>
</dbReference>
<accession>A0A849ALB9</accession>
<dbReference type="EMBL" id="JABENB010000001">
    <property type="protein sequence ID" value="NNG39180.1"/>
    <property type="molecule type" value="Genomic_DNA"/>
</dbReference>